<keyword evidence="2" id="KW-1185">Reference proteome</keyword>
<sequence>MAKSLQRLDRHTEAFEQLESAFKIESENSSIPMEASLEAMHLKDLDKAIYYSEESLKRKPHDAAILGNHAMNLLLAEKDSEALATINEAIRILPSDSVNRNIEAIVRDVVSGKRKRPTFEDTIK</sequence>
<dbReference type="AlphaFoldDB" id="A0A0E9MWD5"/>
<evidence type="ECO:0000313" key="1">
    <source>
        <dbReference type="EMBL" id="GAO41751.1"/>
    </source>
</evidence>
<dbReference type="STRING" id="1220578.FPE01S_01_07650"/>
<name>A0A0E9MWD5_9BACT</name>
<accession>A0A0E9MWD5</accession>
<reference evidence="1 2" key="1">
    <citation type="submission" date="2015-04" db="EMBL/GenBank/DDBJ databases">
        <title>Whole genome shotgun sequence of Flavihumibacter petaseus NBRC 106054.</title>
        <authorList>
            <person name="Miyazawa S."/>
            <person name="Hosoyama A."/>
            <person name="Hashimoto M."/>
            <person name="Noguchi M."/>
            <person name="Tsuchikane K."/>
            <person name="Ohji S."/>
            <person name="Yamazoe A."/>
            <person name="Ichikawa N."/>
            <person name="Kimura A."/>
            <person name="Fujita N."/>
        </authorList>
    </citation>
    <scope>NUCLEOTIDE SEQUENCE [LARGE SCALE GENOMIC DNA]</scope>
    <source>
        <strain evidence="1 2">NBRC 106054</strain>
    </source>
</reference>
<proteinExistence type="predicted"/>
<dbReference type="SUPFAM" id="SSF48452">
    <property type="entry name" value="TPR-like"/>
    <property type="match status" value="1"/>
</dbReference>
<dbReference type="RefSeq" id="WP_217998166.1">
    <property type="nucleotide sequence ID" value="NZ_BBWV01000001.1"/>
</dbReference>
<dbReference type="EMBL" id="BBWV01000001">
    <property type="protein sequence ID" value="GAO41751.1"/>
    <property type="molecule type" value="Genomic_DNA"/>
</dbReference>
<dbReference type="Proteomes" id="UP000033121">
    <property type="component" value="Unassembled WGS sequence"/>
</dbReference>
<evidence type="ECO:0000313" key="2">
    <source>
        <dbReference type="Proteomes" id="UP000033121"/>
    </source>
</evidence>
<dbReference type="Gene3D" id="1.25.40.10">
    <property type="entry name" value="Tetratricopeptide repeat domain"/>
    <property type="match status" value="1"/>
</dbReference>
<gene>
    <name evidence="1" type="ORF">FPE01S_01_07650</name>
</gene>
<protein>
    <submittedName>
        <fullName evidence="1">Uncharacterized protein</fullName>
    </submittedName>
</protein>
<organism evidence="1 2">
    <name type="scientific">Flavihumibacter petaseus NBRC 106054</name>
    <dbReference type="NCBI Taxonomy" id="1220578"/>
    <lineage>
        <taxon>Bacteria</taxon>
        <taxon>Pseudomonadati</taxon>
        <taxon>Bacteroidota</taxon>
        <taxon>Chitinophagia</taxon>
        <taxon>Chitinophagales</taxon>
        <taxon>Chitinophagaceae</taxon>
        <taxon>Flavihumibacter</taxon>
    </lineage>
</organism>
<dbReference type="InterPro" id="IPR011990">
    <property type="entry name" value="TPR-like_helical_dom_sf"/>
</dbReference>
<comment type="caution">
    <text evidence="1">The sequence shown here is derived from an EMBL/GenBank/DDBJ whole genome shotgun (WGS) entry which is preliminary data.</text>
</comment>